<evidence type="ECO:0008006" key="3">
    <source>
        <dbReference type="Google" id="ProtNLM"/>
    </source>
</evidence>
<keyword evidence="2" id="KW-1185">Reference proteome</keyword>
<sequence>MPSDRAPRAGRAQQFMPFAALRGYYDLIRERERIVQPKHELTEEEALVLSKKLAQVKRRTMVRITHYDTDAYITTHGMVSDIDYAFRTITVVRTRIRFDDIADMCGEGIAEEGDY</sequence>
<accession>A0ABN6MM93</accession>
<evidence type="ECO:0000313" key="1">
    <source>
        <dbReference type="EMBL" id="BDE97756.1"/>
    </source>
</evidence>
<gene>
    <name evidence="1" type="ORF">CE91St30_30890</name>
</gene>
<evidence type="ECO:0000313" key="2">
    <source>
        <dbReference type="Proteomes" id="UP001320544"/>
    </source>
</evidence>
<protein>
    <recommendedName>
        <fullName evidence="3">YolD-like protein</fullName>
    </recommendedName>
</protein>
<dbReference type="Proteomes" id="UP001320544">
    <property type="component" value="Chromosome"/>
</dbReference>
<dbReference type="EMBL" id="AP025564">
    <property type="protein sequence ID" value="BDE97756.1"/>
    <property type="molecule type" value="Genomic_DNA"/>
</dbReference>
<proteinExistence type="predicted"/>
<name>A0ABN6MM93_9ACTN</name>
<dbReference type="RefSeq" id="WP_244387187.1">
    <property type="nucleotide sequence ID" value="NZ_AP025564.1"/>
</dbReference>
<reference evidence="1 2" key="1">
    <citation type="submission" date="2022-01" db="EMBL/GenBank/DDBJ databases">
        <title>Novel bile acid biosynthetic pathways are enriched in the microbiome of centenarians.</title>
        <authorList>
            <person name="Sato Y."/>
            <person name="Atarashi K."/>
            <person name="Plichta R.D."/>
            <person name="Arai Y."/>
            <person name="Sasajima S."/>
            <person name="Kearney M.S."/>
            <person name="Suda W."/>
            <person name="Takeshita K."/>
            <person name="Sasaki T."/>
            <person name="Okamoto S."/>
            <person name="Skelly N.A."/>
            <person name="Okamura Y."/>
            <person name="Vlamakis H."/>
            <person name="Li Y."/>
            <person name="Tanoue T."/>
            <person name="Takei H."/>
            <person name="Nittono H."/>
            <person name="Narushima S."/>
            <person name="Irie J."/>
            <person name="Itoh H."/>
            <person name="Moriya K."/>
            <person name="Sugiura Y."/>
            <person name="Suematsu M."/>
            <person name="Moritoki N."/>
            <person name="Shibata S."/>
            <person name="Littman R.D."/>
            <person name="Fischbach A.M."/>
            <person name="Uwamino Y."/>
            <person name="Inoue T."/>
            <person name="Honda A."/>
            <person name="Hattori M."/>
            <person name="Murai T."/>
            <person name="Xavier J.R."/>
            <person name="Hirose N."/>
            <person name="Honda K."/>
        </authorList>
    </citation>
    <scope>NUCLEOTIDE SEQUENCE [LARGE SCALE GENOMIC DNA]</scope>
    <source>
        <strain evidence="1 2">CE91-St30</strain>
    </source>
</reference>
<organism evidence="1 2">
    <name type="scientific">Raoultibacter timonensis</name>
    <dbReference type="NCBI Taxonomy" id="1907662"/>
    <lineage>
        <taxon>Bacteria</taxon>
        <taxon>Bacillati</taxon>
        <taxon>Actinomycetota</taxon>
        <taxon>Coriobacteriia</taxon>
        <taxon>Eggerthellales</taxon>
        <taxon>Eggerthellaceae</taxon>
        <taxon>Raoultibacter</taxon>
    </lineage>
</organism>